<dbReference type="EMBL" id="BMKS01000014">
    <property type="protein sequence ID" value="GGG45388.1"/>
    <property type="molecule type" value="Genomic_DNA"/>
</dbReference>
<dbReference type="Proteomes" id="UP000597507">
    <property type="component" value="Unassembled WGS sequence"/>
</dbReference>
<dbReference type="AlphaFoldDB" id="A0A8J2ZEH0"/>
<dbReference type="Pfam" id="PF08734">
    <property type="entry name" value="GYD"/>
    <property type="match status" value="1"/>
</dbReference>
<accession>A0A8J2ZEH0</accession>
<dbReference type="RefSeq" id="WP_188902776.1">
    <property type="nucleotide sequence ID" value="NZ_BMKS01000014.1"/>
</dbReference>
<name>A0A8J2ZEH0_9PROT</name>
<organism evidence="1 2">
    <name type="scientific">Caldovatus sediminis</name>
    <dbReference type="NCBI Taxonomy" id="2041189"/>
    <lineage>
        <taxon>Bacteria</taxon>
        <taxon>Pseudomonadati</taxon>
        <taxon>Pseudomonadota</taxon>
        <taxon>Alphaproteobacteria</taxon>
        <taxon>Acetobacterales</taxon>
        <taxon>Roseomonadaceae</taxon>
        <taxon>Caldovatus</taxon>
    </lineage>
</organism>
<protein>
    <submittedName>
        <fullName evidence="1">Uncharacterized protein</fullName>
    </submittedName>
</protein>
<proteinExistence type="predicted"/>
<keyword evidence="2" id="KW-1185">Reference proteome</keyword>
<dbReference type="InterPro" id="IPR014845">
    <property type="entry name" value="GYD/TTHA1554"/>
</dbReference>
<evidence type="ECO:0000313" key="1">
    <source>
        <dbReference type="EMBL" id="GGG45388.1"/>
    </source>
</evidence>
<reference evidence="1 2" key="1">
    <citation type="journal article" date="2014" name="Int. J. Syst. Evol. Microbiol.">
        <title>Complete genome sequence of Corynebacterium casei LMG S-19264T (=DSM 44701T), isolated from a smear-ripened cheese.</title>
        <authorList>
            <consortium name="US DOE Joint Genome Institute (JGI-PGF)"/>
            <person name="Walter F."/>
            <person name="Albersmeier A."/>
            <person name="Kalinowski J."/>
            <person name="Ruckert C."/>
        </authorList>
    </citation>
    <scope>NUCLEOTIDE SEQUENCE [LARGE SCALE GENOMIC DNA]</scope>
    <source>
        <strain evidence="1 2">CGMCC 1.16330</strain>
    </source>
</reference>
<gene>
    <name evidence="1" type="ORF">GCM10010964_35970</name>
</gene>
<comment type="caution">
    <text evidence="1">The sequence shown here is derived from an EMBL/GenBank/DDBJ whole genome shotgun (WGS) entry which is preliminary data.</text>
</comment>
<sequence>MATCILLTQLAHAAPETDETPPAEPERRVVDRIRAACPEVEWAGSRAVLGPYDRLDVFRASDGGTAIEGATIVRRLGHARAEVWGATEWLRSKELARDALGAPGG</sequence>
<evidence type="ECO:0000313" key="2">
    <source>
        <dbReference type="Proteomes" id="UP000597507"/>
    </source>
</evidence>